<dbReference type="GO" id="GO:0008270">
    <property type="term" value="F:zinc ion binding"/>
    <property type="evidence" value="ECO:0007669"/>
    <property type="project" value="UniProtKB-KW"/>
</dbReference>
<dbReference type="InterPro" id="IPR013083">
    <property type="entry name" value="Znf_RING/FYVE/PHD"/>
</dbReference>
<dbReference type="Proteomes" id="UP000232722">
    <property type="component" value="Unassembled WGS sequence"/>
</dbReference>
<dbReference type="OrthoDB" id="158357at2759"/>
<feature type="compositionally biased region" description="Low complexity" evidence="4">
    <location>
        <begin position="70"/>
        <end position="80"/>
    </location>
</feature>
<reference evidence="7 8" key="3">
    <citation type="submission" date="2017-10" db="EMBL/GenBank/DDBJ databases">
        <title>Extensive intraspecific genome diversity in a model arbuscular mycorrhizal fungus.</title>
        <authorList>
            <person name="Chen E.C.H."/>
            <person name="Morin E."/>
            <person name="Baudet D."/>
            <person name="Noel J."/>
            <person name="Ndikumana S."/>
            <person name="Charron P."/>
            <person name="St-Onge C."/>
            <person name="Giorgi J."/>
            <person name="Grigoriev I.V."/>
            <person name="Roux C."/>
            <person name="Martin F.M."/>
            <person name="Corradi N."/>
        </authorList>
    </citation>
    <scope>NUCLEOTIDE SEQUENCE [LARGE SCALE GENOMIC DNA]</scope>
    <source>
        <strain evidence="7 8">A1</strain>
    </source>
</reference>
<dbReference type="Gene3D" id="3.30.40.10">
    <property type="entry name" value="Zinc/RING finger domain, C3HC4 (zinc finger)"/>
    <property type="match status" value="1"/>
</dbReference>
<proteinExistence type="predicted"/>
<keyword evidence="1" id="KW-0479">Metal-binding</keyword>
<dbReference type="VEuPathDB" id="FungiDB:FUN_017861"/>
<organism evidence="6 9">
    <name type="scientific">Rhizophagus irregularis</name>
    <dbReference type="NCBI Taxonomy" id="588596"/>
    <lineage>
        <taxon>Eukaryota</taxon>
        <taxon>Fungi</taxon>
        <taxon>Fungi incertae sedis</taxon>
        <taxon>Mucoromycota</taxon>
        <taxon>Glomeromycotina</taxon>
        <taxon>Glomeromycetes</taxon>
        <taxon>Glomerales</taxon>
        <taxon>Glomeraceae</taxon>
        <taxon>Rhizophagus</taxon>
    </lineage>
</organism>
<evidence type="ECO:0000313" key="6">
    <source>
        <dbReference type="EMBL" id="PKC11462.1"/>
    </source>
</evidence>
<dbReference type="AlphaFoldDB" id="A0A2I1E670"/>
<sequence>MSTWPSNNTLDTDIATLTSFEFERPFEQDNENVISKLFQRVKSSFSTSSTNSVSVNSVSVLSSNTTNSSEILENSSLNSLPQTSNFKPLNSKVPLPDKENKGFEPAPSVVSNTPPEPEISAQEHTNINGNENSIAGNAQHQNNDGHYLLQHRTKDVSDTRSISSVQTIASSIGNSYYSKVIRRLRGEGVNKDYWMADDTCRECYDCKATFTMLRRKHHCRICGNY</sequence>
<evidence type="ECO:0000313" key="7">
    <source>
        <dbReference type="EMBL" id="PKC68357.1"/>
    </source>
</evidence>
<evidence type="ECO:0000256" key="4">
    <source>
        <dbReference type="SAM" id="MobiDB-lite"/>
    </source>
</evidence>
<protein>
    <recommendedName>
        <fullName evidence="5">FYVE zinc finger domain-containing protein</fullName>
    </recommendedName>
</protein>
<keyword evidence="2" id="KW-0863">Zinc-finger</keyword>
<comment type="caution">
    <text evidence="6">The sequence shown here is derived from an EMBL/GenBank/DDBJ whole genome shotgun (WGS) entry which is preliminary data.</text>
</comment>
<dbReference type="GO" id="GO:0012506">
    <property type="term" value="C:vesicle membrane"/>
    <property type="evidence" value="ECO:0007669"/>
    <property type="project" value="TreeGrafter"/>
</dbReference>
<dbReference type="EMBL" id="LLXH01000337">
    <property type="protein sequence ID" value="PKC68357.1"/>
    <property type="molecule type" value="Genomic_DNA"/>
</dbReference>
<dbReference type="InterPro" id="IPR000306">
    <property type="entry name" value="Znf_FYVE"/>
</dbReference>
<keyword evidence="3" id="KW-0862">Zinc</keyword>
<evidence type="ECO:0000256" key="2">
    <source>
        <dbReference type="ARBA" id="ARBA00022771"/>
    </source>
</evidence>
<dbReference type="GO" id="GO:1903426">
    <property type="term" value="P:regulation of reactive oxygen species biosynthetic process"/>
    <property type="evidence" value="ECO:0007669"/>
    <property type="project" value="TreeGrafter"/>
</dbReference>
<dbReference type="GO" id="GO:0000285">
    <property type="term" value="F:1-phosphatidylinositol-3-phosphate 5-kinase activity"/>
    <property type="evidence" value="ECO:0007669"/>
    <property type="project" value="InterPro"/>
</dbReference>
<dbReference type="Proteomes" id="UP000232688">
    <property type="component" value="Unassembled WGS sequence"/>
</dbReference>
<dbReference type="EMBL" id="LLXJ01000309">
    <property type="protein sequence ID" value="PKC11462.1"/>
    <property type="molecule type" value="Genomic_DNA"/>
</dbReference>
<dbReference type="VEuPathDB" id="FungiDB:RhiirFUN_019278"/>
<evidence type="ECO:0000256" key="3">
    <source>
        <dbReference type="ARBA" id="ARBA00022833"/>
    </source>
</evidence>
<dbReference type="InterPro" id="IPR011011">
    <property type="entry name" value="Znf_FYVE_PHD"/>
</dbReference>
<dbReference type="SUPFAM" id="SSF57903">
    <property type="entry name" value="FYVE/PHD zinc finger"/>
    <property type="match status" value="1"/>
</dbReference>
<dbReference type="VEuPathDB" id="FungiDB:RhiirA1_507376"/>
<evidence type="ECO:0000256" key="1">
    <source>
        <dbReference type="ARBA" id="ARBA00022723"/>
    </source>
</evidence>
<feature type="region of interest" description="Disordered" evidence="4">
    <location>
        <begin position="70"/>
        <end position="118"/>
    </location>
</feature>
<name>A0A2I1E670_9GLOM</name>
<dbReference type="GO" id="GO:0031410">
    <property type="term" value="C:cytoplasmic vesicle"/>
    <property type="evidence" value="ECO:0007669"/>
    <property type="project" value="TreeGrafter"/>
</dbReference>
<accession>A0A2I1E670</accession>
<dbReference type="PANTHER" id="PTHR46715">
    <property type="entry name" value="1-PHOSPHATIDYLINOSITOL 3-PHOSPHATE 5-KINASE"/>
    <property type="match status" value="1"/>
</dbReference>
<evidence type="ECO:0000313" key="9">
    <source>
        <dbReference type="Proteomes" id="UP000232722"/>
    </source>
</evidence>
<dbReference type="InterPro" id="IPR043548">
    <property type="entry name" value="PIKfyve"/>
</dbReference>
<evidence type="ECO:0000259" key="5">
    <source>
        <dbReference type="Pfam" id="PF01363"/>
    </source>
</evidence>
<dbReference type="Pfam" id="PF01363">
    <property type="entry name" value="FYVE"/>
    <property type="match status" value="1"/>
</dbReference>
<evidence type="ECO:0000313" key="8">
    <source>
        <dbReference type="Proteomes" id="UP000232688"/>
    </source>
</evidence>
<feature type="domain" description="FYVE zinc finger" evidence="5">
    <location>
        <begin position="193"/>
        <end position="224"/>
    </location>
</feature>
<reference evidence="6 9" key="2">
    <citation type="submission" date="2017-09" db="EMBL/GenBank/DDBJ databases">
        <title>Extensive intraspecific genome diversity in a model arbuscular mycorrhizal fungus.</title>
        <authorList>
            <person name="Chen E.C."/>
            <person name="Morin E."/>
            <person name="Beaudet D."/>
            <person name="Noel J."/>
            <person name="Ndikumana S."/>
            <person name="Charron P."/>
            <person name="St-Onge C."/>
            <person name="Giorgi J."/>
            <person name="Grigoriev I.V."/>
            <person name="Roux C."/>
            <person name="Martin F.M."/>
            <person name="Corradi N."/>
        </authorList>
    </citation>
    <scope>NUCLEOTIDE SEQUENCE [LARGE SCALE GENOMIC DNA]</scope>
    <source>
        <strain evidence="6 9">A5</strain>
    </source>
</reference>
<reference evidence="7 8" key="4">
    <citation type="submission" date="2017-10" db="EMBL/GenBank/DDBJ databases">
        <title>Genome analyses suggest a sexual origin of heterokaryosis in a supposedly ancient asexual fungus.</title>
        <authorList>
            <person name="Corradi N."/>
            <person name="Sedzielewska K."/>
            <person name="Noel J."/>
            <person name="Charron P."/>
            <person name="Farinelli L."/>
            <person name="Marton T."/>
            <person name="Kruger M."/>
            <person name="Pelin A."/>
            <person name="Brachmann A."/>
            <person name="Corradi N."/>
        </authorList>
    </citation>
    <scope>NUCLEOTIDE SEQUENCE [LARGE SCALE GENOMIC DNA]</scope>
    <source>
        <strain evidence="7 8">A1</strain>
    </source>
</reference>
<dbReference type="GO" id="GO:0052810">
    <property type="term" value="F:1-phosphatidylinositol-5-kinase activity"/>
    <property type="evidence" value="ECO:0007669"/>
    <property type="project" value="TreeGrafter"/>
</dbReference>
<gene>
    <name evidence="7" type="ORF">RhiirA1_507376</name>
    <name evidence="6" type="ORF">RhiirA5_373850</name>
</gene>
<reference evidence="6 9" key="1">
    <citation type="submission" date="2016-04" db="EMBL/GenBank/DDBJ databases">
        <title>Genome analyses suggest a sexual origin of heterokaryosis in a supposedly ancient asexual fungus.</title>
        <authorList>
            <person name="Ropars J."/>
            <person name="Sedzielewska K."/>
            <person name="Noel J."/>
            <person name="Charron P."/>
            <person name="Farinelli L."/>
            <person name="Marton T."/>
            <person name="Kruger M."/>
            <person name="Pelin A."/>
            <person name="Brachmann A."/>
            <person name="Corradi N."/>
        </authorList>
    </citation>
    <scope>NUCLEOTIDE SEQUENCE [LARGE SCALE GENOMIC DNA]</scope>
    <source>
        <strain evidence="6 9">A5</strain>
    </source>
</reference>
<dbReference type="GO" id="GO:0032438">
    <property type="term" value="P:melanosome organization"/>
    <property type="evidence" value="ECO:0007669"/>
    <property type="project" value="TreeGrafter"/>
</dbReference>
<dbReference type="PANTHER" id="PTHR46715:SF1">
    <property type="entry name" value="1-PHOSPHATIDYLINOSITOL 3-PHOSPHATE 5-KINASE"/>
    <property type="match status" value="1"/>
</dbReference>